<proteinExistence type="predicted"/>
<evidence type="ECO:0000256" key="1">
    <source>
        <dbReference type="SAM" id="MobiDB-lite"/>
    </source>
</evidence>
<evidence type="ECO:0000256" key="2">
    <source>
        <dbReference type="SAM" id="SignalP"/>
    </source>
</evidence>
<name>A0ABV8XKJ1_9DEIO</name>
<dbReference type="EMBL" id="JBHSEH010000005">
    <property type="protein sequence ID" value="MFC4425303.1"/>
    <property type="molecule type" value="Genomic_DNA"/>
</dbReference>
<comment type="caution">
    <text evidence="3">The sequence shown here is derived from an EMBL/GenBank/DDBJ whole genome shotgun (WGS) entry which is preliminary data.</text>
</comment>
<feature type="region of interest" description="Disordered" evidence="1">
    <location>
        <begin position="190"/>
        <end position="241"/>
    </location>
</feature>
<evidence type="ECO:0000313" key="4">
    <source>
        <dbReference type="Proteomes" id="UP001595998"/>
    </source>
</evidence>
<reference evidence="4" key="1">
    <citation type="journal article" date="2019" name="Int. J. Syst. Evol. Microbiol.">
        <title>The Global Catalogue of Microorganisms (GCM) 10K type strain sequencing project: providing services to taxonomists for standard genome sequencing and annotation.</title>
        <authorList>
            <consortium name="The Broad Institute Genomics Platform"/>
            <consortium name="The Broad Institute Genome Sequencing Center for Infectious Disease"/>
            <person name="Wu L."/>
            <person name="Ma J."/>
        </authorList>
    </citation>
    <scope>NUCLEOTIDE SEQUENCE [LARGE SCALE GENOMIC DNA]</scope>
    <source>
        <strain evidence="4">CCUG 56029</strain>
    </source>
</reference>
<keyword evidence="2" id="KW-0732">Signal</keyword>
<protein>
    <submittedName>
        <fullName evidence="3">Uncharacterized protein</fullName>
    </submittedName>
</protein>
<feature type="compositionally biased region" description="Low complexity" evidence="1">
    <location>
        <begin position="199"/>
        <end position="212"/>
    </location>
</feature>
<keyword evidence="4" id="KW-1185">Reference proteome</keyword>
<sequence length="364" mass="37148">MQSLVKRARLPLLALALLGGAQATGVEFSIAAHPPLGGPWSTGTVRFGVADVQALGGTVALGLSTRAAELRYSRGLALPPLGAVTARTELAVTWQGGLRAQTRVNGTLGPVAVNAGGAVFTAAEARIDPLSPYALTASDLRERGWNADLTVRYRLDRSLVALAGGELGPQPQVFLGVEGRRELSQVLPAAGNEEVASSPPGEETPGAEPGDPNSGPSTEDPGPLDSAPETEPDSPPDTEVTGTLTWRLGARAGQQVLGVTAGLGYATPAGLTLGLDALVGPGTFGVTASLAAADVLGEGSSLRLYGAYEPWRPVSLPWRAGLEFSVVAGPGQLGLDLRGGRSADGFVGYGARVSYRLPLADPAR</sequence>
<evidence type="ECO:0000313" key="3">
    <source>
        <dbReference type="EMBL" id="MFC4425303.1"/>
    </source>
</evidence>
<organism evidence="3 4">
    <name type="scientific">Deinococcus navajonensis</name>
    <dbReference type="NCBI Taxonomy" id="309884"/>
    <lineage>
        <taxon>Bacteria</taxon>
        <taxon>Thermotogati</taxon>
        <taxon>Deinococcota</taxon>
        <taxon>Deinococci</taxon>
        <taxon>Deinococcales</taxon>
        <taxon>Deinococcaceae</taxon>
        <taxon>Deinococcus</taxon>
    </lineage>
</organism>
<feature type="signal peptide" evidence="2">
    <location>
        <begin position="1"/>
        <end position="23"/>
    </location>
</feature>
<dbReference type="RefSeq" id="WP_380036571.1">
    <property type="nucleotide sequence ID" value="NZ_JBHSEH010000005.1"/>
</dbReference>
<feature type="chain" id="PRO_5046791843" evidence="2">
    <location>
        <begin position="24"/>
        <end position="364"/>
    </location>
</feature>
<gene>
    <name evidence="3" type="ORF">ACFOZ9_03695</name>
</gene>
<accession>A0ABV8XKJ1</accession>
<dbReference type="Proteomes" id="UP001595998">
    <property type="component" value="Unassembled WGS sequence"/>
</dbReference>